<dbReference type="EMBL" id="KB095905">
    <property type="protein sequence ID" value="ESO09914.1"/>
    <property type="molecule type" value="Genomic_DNA"/>
</dbReference>
<accession>T1G1C7</accession>
<organism evidence="3 4">
    <name type="scientific">Helobdella robusta</name>
    <name type="common">Californian leech</name>
    <dbReference type="NCBI Taxonomy" id="6412"/>
    <lineage>
        <taxon>Eukaryota</taxon>
        <taxon>Metazoa</taxon>
        <taxon>Spiralia</taxon>
        <taxon>Lophotrochozoa</taxon>
        <taxon>Annelida</taxon>
        <taxon>Clitellata</taxon>
        <taxon>Hirudinea</taxon>
        <taxon>Rhynchobdellida</taxon>
        <taxon>Glossiphoniidae</taxon>
        <taxon>Helobdella</taxon>
    </lineage>
</organism>
<sequence length="59" mass="6813">MPLWSLAAVGYVIGQIFMVKYFVIWSLSSAVARLDQIVTADPPCCISRVYSYSQMWRFF</sequence>
<evidence type="ECO:0000313" key="4">
    <source>
        <dbReference type="Proteomes" id="UP000015101"/>
    </source>
</evidence>
<reference evidence="4" key="1">
    <citation type="submission" date="2012-12" db="EMBL/GenBank/DDBJ databases">
        <authorList>
            <person name="Hellsten U."/>
            <person name="Grimwood J."/>
            <person name="Chapman J.A."/>
            <person name="Shapiro H."/>
            <person name="Aerts A."/>
            <person name="Otillar R.P."/>
            <person name="Terry A.Y."/>
            <person name="Boore J.L."/>
            <person name="Simakov O."/>
            <person name="Marletaz F."/>
            <person name="Cho S.-J."/>
            <person name="Edsinger-Gonzales E."/>
            <person name="Havlak P."/>
            <person name="Kuo D.-H."/>
            <person name="Larsson T."/>
            <person name="Lv J."/>
            <person name="Arendt D."/>
            <person name="Savage R."/>
            <person name="Osoegawa K."/>
            <person name="de Jong P."/>
            <person name="Lindberg D.R."/>
            <person name="Seaver E.C."/>
            <person name="Weisblat D.A."/>
            <person name="Putnam N.H."/>
            <person name="Grigoriev I.V."/>
            <person name="Rokhsar D.S."/>
        </authorList>
    </citation>
    <scope>NUCLEOTIDE SEQUENCE</scope>
</reference>
<keyword evidence="4" id="KW-1185">Reference proteome</keyword>
<dbReference type="CTD" id="20214875"/>
<dbReference type="InParanoid" id="T1G1C7"/>
<proteinExistence type="predicted"/>
<reference evidence="3" key="3">
    <citation type="submission" date="2015-06" db="UniProtKB">
        <authorList>
            <consortium name="EnsemblMetazoa"/>
        </authorList>
    </citation>
    <scope>IDENTIFICATION</scope>
</reference>
<dbReference type="KEGG" id="hro:HELRODRAFT_73306"/>
<protein>
    <submittedName>
        <fullName evidence="2 3">Uncharacterized protein</fullName>
    </submittedName>
</protein>
<dbReference type="EMBL" id="AMQM01002837">
    <property type="status" value="NOT_ANNOTATED_CDS"/>
    <property type="molecule type" value="Genomic_DNA"/>
</dbReference>
<keyword evidence="1" id="KW-1133">Transmembrane helix</keyword>
<dbReference type="STRING" id="6412.T1G1C7"/>
<dbReference type="GeneID" id="20214875"/>
<feature type="transmembrane region" description="Helical" evidence="1">
    <location>
        <begin position="6"/>
        <end position="27"/>
    </location>
</feature>
<keyword evidence="1" id="KW-0472">Membrane</keyword>
<gene>
    <name evidence="3" type="primary">20214875</name>
    <name evidence="2" type="ORF">HELRODRAFT_73306</name>
</gene>
<dbReference type="HOGENOM" id="CLU_2963311_0_0_1"/>
<reference evidence="2 4" key="2">
    <citation type="journal article" date="2013" name="Nature">
        <title>Insights into bilaterian evolution from three spiralian genomes.</title>
        <authorList>
            <person name="Simakov O."/>
            <person name="Marletaz F."/>
            <person name="Cho S.J."/>
            <person name="Edsinger-Gonzales E."/>
            <person name="Havlak P."/>
            <person name="Hellsten U."/>
            <person name="Kuo D.H."/>
            <person name="Larsson T."/>
            <person name="Lv J."/>
            <person name="Arendt D."/>
            <person name="Savage R."/>
            <person name="Osoegawa K."/>
            <person name="de Jong P."/>
            <person name="Grimwood J."/>
            <person name="Chapman J.A."/>
            <person name="Shapiro H."/>
            <person name="Aerts A."/>
            <person name="Otillar R.P."/>
            <person name="Terry A.Y."/>
            <person name="Boore J.L."/>
            <person name="Grigoriev I.V."/>
            <person name="Lindberg D.R."/>
            <person name="Seaver E.C."/>
            <person name="Weisblat D.A."/>
            <person name="Putnam N.H."/>
            <person name="Rokhsar D.S."/>
        </authorList>
    </citation>
    <scope>NUCLEOTIDE SEQUENCE</scope>
</reference>
<evidence type="ECO:0000256" key="1">
    <source>
        <dbReference type="SAM" id="Phobius"/>
    </source>
</evidence>
<name>T1G1C7_HELRO</name>
<keyword evidence="1" id="KW-0812">Transmembrane</keyword>
<dbReference type="OrthoDB" id="420606at2759"/>
<dbReference type="Proteomes" id="UP000015101">
    <property type="component" value="Unassembled WGS sequence"/>
</dbReference>
<dbReference type="EnsemblMetazoa" id="HelroT73306">
    <property type="protein sequence ID" value="HelroP73306"/>
    <property type="gene ID" value="HelroG73306"/>
</dbReference>
<dbReference type="RefSeq" id="XP_009011728.1">
    <property type="nucleotide sequence ID" value="XM_009013480.1"/>
</dbReference>
<dbReference type="AlphaFoldDB" id="T1G1C7"/>
<evidence type="ECO:0000313" key="3">
    <source>
        <dbReference type="EnsemblMetazoa" id="HelroP73306"/>
    </source>
</evidence>
<evidence type="ECO:0000313" key="2">
    <source>
        <dbReference type="EMBL" id="ESO09914.1"/>
    </source>
</evidence>